<dbReference type="EMBL" id="SPHZ02000011">
    <property type="protein sequence ID" value="KAF0890679.1"/>
    <property type="molecule type" value="Genomic_DNA"/>
</dbReference>
<evidence type="ECO:0000313" key="2">
    <source>
        <dbReference type="EMBL" id="KAF0890679.1"/>
    </source>
</evidence>
<protein>
    <submittedName>
        <fullName evidence="2">Uncharacterized protein</fullName>
    </submittedName>
</protein>
<evidence type="ECO:0000256" key="1">
    <source>
        <dbReference type="SAM" id="MobiDB-lite"/>
    </source>
</evidence>
<feature type="compositionally biased region" description="Basic residues" evidence="1">
    <location>
        <begin position="7"/>
        <end position="16"/>
    </location>
</feature>
<evidence type="ECO:0000313" key="3">
    <source>
        <dbReference type="Proteomes" id="UP000479710"/>
    </source>
</evidence>
<organism evidence="2 3">
    <name type="scientific">Oryza meyeriana var. granulata</name>
    <dbReference type="NCBI Taxonomy" id="110450"/>
    <lineage>
        <taxon>Eukaryota</taxon>
        <taxon>Viridiplantae</taxon>
        <taxon>Streptophyta</taxon>
        <taxon>Embryophyta</taxon>
        <taxon>Tracheophyta</taxon>
        <taxon>Spermatophyta</taxon>
        <taxon>Magnoliopsida</taxon>
        <taxon>Liliopsida</taxon>
        <taxon>Poales</taxon>
        <taxon>Poaceae</taxon>
        <taxon>BOP clade</taxon>
        <taxon>Oryzoideae</taxon>
        <taxon>Oryzeae</taxon>
        <taxon>Oryzinae</taxon>
        <taxon>Oryza</taxon>
        <taxon>Oryza meyeriana</taxon>
    </lineage>
</organism>
<accession>A0A6G1BRR0</accession>
<keyword evidence="3" id="KW-1185">Reference proteome</keyword>
<name>A0A6G1BRR0_9ORYZ</name>
<dbReference type="Proteomes" id="UP000479710">
    <property type="component" value="Unassembled WGS sequence"/>
</dbReference>
<comment type="caution">
    <text evidence="2">The sequence shown here is derived from an EMBL/GenBank/DDBJ whole genome shotgun (WGS) entry which is preliminary data.</text>
</comment>
<sequence>MSNTKNPNKRRKKRKRRGDEAAGYGASPSSAAFDRRVFPILLAAAARSNRRTQHGSNSTVAHLMRRALSYSPPLLHPLPDSLVALLPLLLTSKYRASPTLLPLLDDLTRANSIAMQL</sequence>
<reference evidence="2 3" key="1">
    <citation type="submission" date="2019-11" db="EMBL/GenBank/DDBJ databases">
        <title>Whole genome sequence of Oryza granulata.</title>
        <authorList>
            <person name="Li W."/>
        </authorList>
    </citation>
    <scope>NUCLEOTIDE SEQUENCE [LARGE SCALE GENOMIC DNA]</scope>
    <source>
        <strain evidence="3">cv. Menghai</strain>
        <tissue evidence="2">Leaf</tissue>
    </source>
</reference>
<proteinExistence type="predicted"/>
<feature type="region of interest" description="Disordered" evidence="1">
    <location>
        <begin position="1"/>
        <end position="29"/>
    </location>
</feature>
<gene>
    <name evidence="2" type="ORF">E2562_004188</name>
</gene>
<dbReference type="AlphaFoldDB" id="A0A6G1BRR0"/>